<evidence type="ECO:0000313" key="9">
    <source>
        <dbReference type="EMBL" id="MBP1968509.1"/>
    </source>
</evidence>
<keyword evidence="10" id="KW-1185">Reference proteome</keyword>
<evidence type="ECO:0000256" key="3">
    <source>
        <dbReference type="ARBA" id="ARBA00022475"/>
    </source>
</evidence>
<feature type="transmembrane region" description="Helical" evidence="7">
    <location>
        <begin position="126"/>
        <end position="150"/>
    </location>
</feature>
<dbReference type="Gene3D" id="1.10.3720.10">
    <property type="entry name" value="MetI-like"/>
    <property type="match status" value="1"/>
</dbReference>
<dbReference type="RefSeq" id="WP_209461728.1">
    <property type="nucleotide sequence ID" value="NZ_CP110224.1"/>
</dbReference>
<evidence type="ECO:0000256" key="6">
    <source>
        <dbReference type="ARBA" id="ARBA00023136"/>
    </source>
</evidence>
<gene>
    <name evidence="9" type="ORF">J2Z83_000601</name>
</gene>
<dbReference type="PROSITE" id="PS50928">
    <property type="entry name" value="ABC_TM1"/>
    <property type="match status" value="1"/>
</dbReference>
<accession>A0ABS4IC47</accession>
<comment type="subcellular location">
    <subcellularLocation>
        <location evidence="1 7">Cell membrane</location>
        <topology evidence="1 7">Multi-pass membrane protein</topology>
    </subcellularLocation>
</comment>
<name>A0ABS4IC47_9BACI</name>
<dbReference type="InterPro" id="IPR000515">
    <property type="entry name" value="MetI-like"/>
</dbReference>
<dbReference type="SUPFAM" id="SSF161098">
    <property type="entry name" value="MetI-like"/>
    <property type="match status" value="1"/>
</dbReference>
<dbReference type="PANTHER" id="PTHR30043:SF1">
    <property type="entry name" value="ABC TRANSPORT SYSTEM PERMEASE PROTEIN P69"/>
    <property type="match status" value="1"/>
</dbReference>
<dbReference type="Proteomes" id="UP001519345">
    <property type="component" value="Unassembled WGS sequence"/>
</dbReference>
<organism evidence="9 10">
    <name type="scientific">Virgibacillus natechei</name>
    <dbReference type="NCBI Taxonomy" id="1216297"/>
    <lineage>
        <taxon>Bacteria</taxon>
        <taxon>Bacillati</taxon>
        <taxon>Bacillota</taxon>
        <taxon>Bacilli</taxon>
        <taxon>Bacillales</taxon>
        <taxon>Bacillaceae</taxon>
        <taxon>Virgibacillus</taxon>
    </lineage>
</organism>
<dbReference type="EMBL" id="JAGGKX010000002">
    <property type="protein sequence ID" value="MBP1968509.1"/>
    <property type="molecule type" value="Genomic_DNA"/>
</dbReference>
<proteinExistence type="inferred from homology"/>
<keyword evidence="2 7" id="KW-0813">Transport</keyword>
<dbReference type="InterPro" id="IPR005769">
    <property type="entry name" value="PhnE/PtxC"/>
</dbReference>
<feature type="transmembrane region" description="Helical" evidence="7">
    <location>
        <begin position="94"/>
        <end position="114"/>
    </location>
</feature>
<dbReference type="CDD" id="cd06261">
    <property type="entry name" value="TM_PBP2"/>
    <property type="match status" value="1"/>
</dbReference>
<dbReference type="Pfam" id="PF00528">
    <property type="entry name" value="BPD_transp_1"/>
    <property type="match status" value="1"/>
</dbReference>
<evidence type="ECO:0000256" key="2">
    <source>
        <dbReference type="ARBA" id="ARBA00022448"/>
    </source>
</evidence>
<keyword evidence="6 7" id="KW-0472">Membrane</keyword>
<keyword evidence="5 7" id="KW-1133">Transmembrane helix</keyword>
<comment type="caution">
    <text evidence="9">The sequence shown here is derived from an EMBL/GenBank/DDBJ whole genome shotgun (WGS) entry which is preliminary data.</text>
</comment>
<evidence type="ECO:0000256" key="7">
    <source>
        <dbReference type="RuleBase" id="RU363032"/>
    </source>
</evidence>
<sequence>MSIPLERVKFLPFNQREKQYAELKRRQRKLLKNRLMIWLIIAGLVIWSWIGTSFSMVALFSGATNITAFIFQDLLPPDFSTIGSFVSPALETLYMSYIGLIFSLVFSIFFGFMAAKNTTIHPIAAVISRSFIALLRSIPAIVWGILLVAAIGLGPLAGTLALGLAGIGILGKAFSDLLEEIDHHQVDAVRATGASWLQIMGQGVWPQFKPGFVSWSLYKMDLNIREAAVLGVVGAGGIGYTLESSINLFQYRQTTVGILFIFVLILIVEFTTAKIRERIL</sequence>
<protein>
    <submittedName>
        <fullName evidence="9">Phosphonate transport system permease protein</fullName>
    </submittedName>
</protein>
<evidence type="ECO:0000259" key="8">
    <source>
        <dbReference type="PROSITE" id="PS50928"/>
    </source>
</evidence>
<feature type="transmembrane region" description="Helical" evidence="7">
    <location>
        <begin position="224"/>
        <end position="242"/>
    </location>
</feature>
<feature type="transmembrane region" description="Helical" evidence="7">
    <location>
        <begin position="254"/>
        <end position="273"/>
    </location>
</feature>
<dbReference type="PANTHER" id="PTHR30043">
    <property type="entry name" value="PHOSPHONATES TRANSPORT SYSTEM PERMEASE PROTEIN"/>
    <property type="match status" value="1"/>
</dbReference>
<dbReference type="NCBIfam" id="TIGR01097">
    <property type="entry name" value="PhnE"/>
    <property type="match status" value="1"/>
</dbReference>
<feature type="transmembrane region" description="Helical" evidence="7">
    <location>
        <begin position="35"/>
        <end position="60"/>
    </location>
</feature>
<reference evidence="9 10" key="1">
    <citation type="submission" date="2021-03" db="EMBL/GenBank/DDBJ databases">
        <title>Genomic Encyclopedia of Type Strains, Phase IV (KMG-IV): sequencing the most valuable type-strain genomes for metagenomic binning, comparative biology and taxonomic classification.</title>
        <authorList>
            <person name="Goeker M."/>
        </authorList>
    </citation>
    <scope>NUCLEOTIDE SEQUENCE [LARGE SCALE GENOMIC DNA]</scope>
    <source>
        <strain evidence="9 10">DSM 25609</strain>
    </source>
</reference>
<keyword evidence="3" id="KW-1003">Cell membrane</keyword>
<evidence type="ECO:0000256" key="4">
    <source>
        <dbReference type="ARBA" id="ARBA00022692"/>
    </source>
</evidence>
<dbReference type="InterPro" id="IPR035906">
    <property type="entry name" value="MetI-like_sf"/>
</dbReference>
<feature type="domain" description="ABC transmembrane type-1" evidence="8">
    <location>
        <begin position="89"/>
        <end position="272"/>
    </location>
</feature>
<comment type="similarity">
    <text evidence="7">Belongs to the binding-protein-dependent transport system permease family.</text>
</comment>
<keyword evidence="4 7" id="KW-0812">Transmembrane</keyword>
<evidence type="ECO:0000313" key="10">
    <source>
        <dbReference type="Proteomes" id="UP001519345"/>
    </source>
</evidence>
<evidence type="ECO:0000256" key="5">
    <source>
        <dbReference type="ARBA" id="ARBA00022989"/>
    </source>
</evidence>
<evidence type="ECO:0000256" key="1">
    <source>
        <dbReference type="ARBA" id="ARBA00004651"/>
    </source>
</evidence>